<dbReference type="PANTHER" id="PTHR32308:SF0">
    <property type="entry name" value="HPCH_HPAI ALDOLASE_CITRATE LYASE DOMAIN-CONTAINING PROTEIN"/>
    <property type="match status" value="1"/>
</dbReference>
<dbReference type="GO" id="GO:0006107">
    <property type="term" value="P:oxaloacetate metabolic process"/>
    <property type="evidence" value="ECO:0007669"/>
    <property type="project" value="TreeGrafter"/>
</dbReference>
<organism evidence="7 8">
    <name type="scientific">Streptomyces himastatinicus ATCC 53653</name>
    <dbReference type="NCBI Taxonomy" id="457427"/>
    <lineage>
        <taxon>Bacteria</taxon>
        <taxon>Bacillati</taxon>
        <taxon>Actinomycetota</taxon>
        <taxon>Actinomycetes</taxon>
        <taxon>Kitasatosporales</taxon>
        <taxon>Streptomycetaceae</taxon>
        <taxon>Streptomyces</taxon>
        <taxon>Streptomyces violaceusniger group</taxon>
    </lineage>
</organism>
<dbReference type="Proteomes" id="UP000003963">
    <property type="component" value="Unassembled WGS sequence"/>
</dbReference>
<dbReference type="PIRSF" id="PIRSF015582">
    <property type="entry name" value="Cit_lyase_B"/>
    <property type="match status" value="1"/>
</dbReference>
<gene>
    <name evidence="7" type="ORF">SSOG_07748</name>
</gene>
<evidence type="ECO:0000256" key="2">
    <source>
        <dbReference type="ARBA" id="ARBA00022723"/>
    </source>
</evidence>
<dbReference type="RefSeq" id="WP_009719832.1">
    <property type="nucleotide sequence ID" value="NZ_GG657754.1"/>
</dbReference>
<evidence type="ECO:0000256" key="1">
    <source>
        <dbReference type="ARBA" id="ARBA00001946"/>
    </source>
</evidence>
<dbReference type="HOGENOM" id="CLU_044864_0_1_11"/>
<feature type="binding site" evidence="4">
    <location>
        <position position="68"/>
    </location>
    <ligand>
        <name>substrate</name>
    </ligand>
</feature>
<dbReference type="AlphaFoldDB" id="D9WP61"/>
<accession>D9WP61</accession>
<dbReference type="OrthoDB" id="5172636at2"/>
<dbReference type="InterPro" id="IPR015813">
    <property type="entry name" value="Pyrv/PenolPyrv_kinase-like_dom"/>
</dbReference>
<evidence type="ECO:0000259" key="6">
    <source>
        <dbReference type="Pfam" id="PF03328"/>
    </source>
</evidence>
<keyword evidence="8" id="KW-1185">Reference proteome</keyword>
<dbReference type="Pfam" id="PF03328">
    <property type="entry name" value="HpcH_HpaI"/>
    <property type="match status" value="1"/>
</dbReference>
<feature type="binding site" evidence="5">
    <location>
        <position position="159"/>
    </location>
    <ligand>
        <name>Mg(2+)</name>
        <dbReference type="ChEBI" id="CHEBI:18420"/>
    </ligand>
</feature>
<dbReference type="GO" id="GO:0016829">
    <property type="term" value="F:lyase activity"/>
    <property type="evidence" value="ECO:0007669"/>
    <property type="project" value="UniProtKB-KW"/>
</dbReference>
<dbReference type="InterPro" id="IPR011206">
    <property type="entry name" value="Citrate_lyase_beta/mcl1/mcl2"/>
</dbReference>
<proteinExistence type="predicted"/>
<dbReference type="EMBL" id="GG657754">
    <property type="protein sequence ID" value="EFL28034.1"/>
    <property type="molecule type" value="Genomic_DNA"/>
</dbReference>
<feature type="domain" description="HpcH/HpaI aldolase/citrate lyase" evidence="6">
    <location>
        <begin position="5"/>
        <end position="227"/>
    </location>
</feature>
<name>D9WP61_9ACTN</name>
<dbReference type="Gene3D" id="3.20.20.60">
    <property type="entry name" value="Phosphoenolpyruvate-binding domains"/>
    <property type="match status" value="1"/>
</dbReference>
<evidence type="ECO:0000256" key="5">
    <source>
        <dbReference type="PIRSR" id="PIRSR015582-2"/>
    </source>
</evidence>
<dbReference type="PANTHER" id="PTHR32308">
    <property type="entry name" value="LYASE BETA SUBUNIT, PUTATIVE (AFU_ORTHOLOGUE AFUA_4G13030)-RELATED"/>
    <property type="match status" value="1"/>
</dbReference>
<reference evidence="7 8" key="1">
    <citation type="submission" date="2009-02" db="EMBL/GenBank/DDBJ databases">
        <title>Annotation of Streptomyces hygroscopicus strain ATCC 53653.</title>
        <authorList>
            <consortium name="The Broad Institute Genome Sequencing Platform"/>
            <consortium name="Broad Institute Microbial Sequencing Center"/>
            <person name="Fischbach M."/>
            <person name="Godfrey P."/>
            <person name="Ward D."/>
            <person name="Young S."/>
            <person name="Zeng Q."/>
            <person name="Koehrsen M."/>
            <person name="Alvarado L."/>
            <person name="Berlin A.M."/>
            <person name="Bochicchio J."/>
            <person name="Borenstein D."/>
            <person name="Chapman S.B."/>
            <person name="Chen Z."/>
            <person name="Engels R."/>
            <person name="Freedman E."/>
            <person name="Gellesch M."/>
            <person name="Goldberg J."/>
            <person name="Griggs A."/>
            <person name="Gujja S."/>
            <person name="Heilman E.R."/>
            <person name="Heiman D.I."/>
            <person name="Hepburn T.A."/>
            <person name="Howarth C."/>
            <person name="Jen D."/>
            <person name="Larson L."/>
            <person name="Lewis B."/>
            <person name="Mehta T."/>
            <person name="Park D."/>
            <person name="Pearson M."/>
            <person name="Richards J."/>
            <person name="Roberts A."/>
            <person name="Saif S."/>
            <person name="Shea T.D."/>
            <person name="Shenoy N."/>
            <person name="Sisk P."/>
            <person name="Stolte C."/>
            <person name="Sykes S.N."/>
            <person name="Thomson T."/>
            <person name="Walk T."/>
            <person name="White J."/>
            <person name="Yandava C."/>
            <person name="Straight P."/>
            <person name="Clardy J."/>
            <person name="Hung D."/>
            <person name="Kolter R."/>
            <person name="Mekalanos J."/>
            <person name="Walker S."/>
            <person name="Walsh C.T."/>
            <person name="Wieland-Brown L.C."/>
            <person name="Haas B."/>
            <person name="Nusbaum C."/>
            <person name="Birren B."/>
        </authorList>
    </citation>
    <scope>NUCLEOTIDE SEQUENCE [LARGE SCALE GENOMIC DNA]</scope>
    <source>
        <strain evidence="7 8">ATCC 53653</strain>
    </source>
</reference>
<evidence type="ECO:0000256" key="3">
    <source>
        <dbReference type="ARBA" id="ARBA00022842"/>
    </source>
</evidence>
<evidence type="ECO:0000313" key="7">
    <source>
        <dbReference type="EMBL" id="EFL28034.1"/>
    </source>
</evidence>
<sequence>MKPYRSILFVPAHKPAWAEKALAAGPDAIVLDLEDSVPDELKAAARAQAADAVTRLRALDPSVGLLVRVNGLATRLTGADLEAVVVPGLSGVFAPKIEQATDVLRYDALLDHFELRNGVTGLEYIVPVETVRAIHNCRDVAAASPRVAAMIGPTAEHADIAREVGFEWSPEGEETLYLRSRVLLACREAGLHALTGLWERIDDLDGLRTFARRGRALGFRGMVAIHPAHVPVLNEVFSATPEEATFYAGLVRAYERAAADGSGAVRYRGLHIDRAHYDKAVQWLATWQGRFTA</sequence>
<protein>
    <submittedName>
        <fullName evidence="7">Putative citrate lyase</fullName>
    </submittedName>
</protein>
<keyword evidence="2 5" id="KW-0479">Metal-binding</keyword>
<keyword evidence="3 5" id="KW-0460">Magnesium</keyword>
<evidence type="ECO:0000313" key="8">
    <source>
        <dbReference type="Proteomes" id="UP000003963"/>
    </source>
</evidence>
<evidence type="ECO:0000256" key="4">
    <source>
        <dbReference type="PIRSR" id="PIRSR015582-1"/>
    </source>
</evidence>
<dbReference type="SUPFAM" id="SSF51621">
    <property type="entry name" value="Phosphoenolpyruvate/pyruvate domain"/>
    <property type="match status" value="1"/>
</dbReference>
<dbReference type="InterPro" id="IPR005000">
    <property type="entry name" value="Aldolase/citrate-lyase_domain"/>
</dbReference>
<comment type="cofactor">
    <cofactor evidence="1">
        <name>Mg(2+)</name>
        <dbReference type="ChEBI" id="CHEBI:18420"/>
    </cofactor>
</comment>
<dbReference type="InterPro" id="IPR040442">
    <property type="entry name" value="Pyrv_kinase-like_dom_sf"/>
</dbReference>
<keyword evidence="7" id="KW-0456">Lyase</keyword>
<feature type="binding site" evidence="4">
    <location>
        <position position="129"/>
    </location>
    <ligand>
        <name>substrate</name>
    </ligand>
</feature>
<dbReference type="GO" id="GO:0000287">
    <property type="term" value="F:magnesium ion binding"/>
    <property type="evidence" value="ECO:0007669"/>
    <property type="project" value="TreeGrafter"/>
</dbReference>
<feature type="binding site" evidence="5">
    <location>
        <position position="129"/>
    </location>
    <ligand>
        <name>Mg(2+)</name>
        <dbReference type="ChEBI" id="CHEBI:18420"/>
    </ligand>
</feature>
<dbReference type="STRING" id="457427.SSOG_07748"/>